<keyword evidence="3" id="KW-0597">Phosphoprotein</keyword>
<evidence type="ECO:0000259" key="9">
    <source>
        <dbReference type="PROSITE" id="PS50113"/>
    </source>
</evidence>
<dbReference type="PANTHER" id="PTHR43304:SF1">
    <property type="entry name" value="PAC DOMAIN-CONTAINING PROTEIN"/>
    <property type="match status" value="1"/>
</dbReference>
<evidence type="ECO:0000313" key="10">
    <source>
        <dbReference type="EMBL" id="PAV03503.1"/>
    </source>
</evidence>
<dbReference type="InterPro" id="IPR003661">
    <property type="entry name" value="HisK_dim/P_dom"/>
</dbReference>
<dbReference type="Proteomes" id="UP000217784">
    <property type="component" value="Unassembled WGS sequence"/>
</dbReference>
<feature type="domain" description="PAC" evidence="9">
    <location>
        <begin position="85"/>
        <end position="136"/>
    </location>
</feature>
<dbReference type="Gene3D" id="3.30.450.20">
    <property type="entry name" value="PAS domain"/>
    <property type="match status" value="4"/>
</dbReference>
<evidence type="ECO:0000256" key="5">
    <source>
        <dbReference type="ARBA" id="ARBA00022777"/>
    </source>
</evidence>
<dbReference type="CDD" id="cd00130">
    <property type="entry name" value="PAS"/>
    <property type="match status" value="4"/>
</dbReference>
<dbReference type="FunFam" id="3.30.565.10:FF:000006">
    <property type="entry name" value="Sensor histidine kinase WalK"/>
    <property type="match status" value="1"/>
</dbReference>
<dbReference type="SMART" id="SM00086">
    <property type="entry name" value="PAC"/>
    <property type="match status" value="4"/>
</dbReference>
<dbReference type="Pfam" id="PF00989">
    <property type="entry name" value="PAS"/>
    <property type="match status" value="1"/>
</dbReference>
<organism evidence="10 11">
    <name type="scientific">Methanobacterium bryantii</name>
    <dbReference type="NCBI Taxonomy" id="2161"/>
    <lineage>
        <taxon>Archaea</taxon>
        <taxon>Methanobacteriati</taxon>
        <taxon>Methanobacteriota</taxon>
        <taxon>Methanomada group</taxon>
        <taxon>Methanobacteria</taxon>
        <taxon>Methanobacteriales</taxon>
        <taxon>Methanobacteriaceae</taxon>
        <taxon>Methanobacterium</taxon>
    </lineage>
</organism>
<dbReference type="InterPro" id="IPR013767">
    <property type="entry name" value="PAS_fold"/>
</dbReference>
<keyword evidence="11" id="KW-1185">Reference proteome</keyword>
<dbReference type="InterPro" id="IPR003018">
    <property type="entry name" value="GAF"/>
</dbReference>
<gene>
    <name evidence="10" type="ORF">ASJ80_00695</name>
</gene>
<dbReference type="SMART" id="SM00091">
    <property type="entry name" value="PAS"/>
    <property type="match status" value="4"/>
</dbReference>
<dbReference type="PRINTS" id="PR00344">
    <property type="entry name" value="BCTRLSENSOR"/>
</dbReference>
<dbReference type="Gene3D" id="3.30.450.40">
    <property type="match status" value="1"/>
</dbReference>
<keyword evidence="4" id="KW-0808">Transferase</keyword>
<accession>A0A2A2H2I8</accession>
<dbReference type="NCBIfam" id="TIGR00229">
    <property type="entry name" value="sensory_box"/>
    <property type="match status" value="3"/>
</dbReference>
<dbReference type="SUPFAM" id="SSF55785">
    <property type="entry name" value="PYP-like sensor domain (PAS domain)"/>
    <property type="match status" value="4"/>
</dbReference>
<dbReference type="CDD" id="cd00082">
    <property type="entry name" value="HisKA"/>
    <property type="match status" value="1"/>
</dbReference>
<comment type="catalytic activity">
    <reaction evidence="1">
        <text>ATP + protein L-histidine = ADP + protein N-phospho-L-histidine.</text>
        <dbReference type="EC" id="2.7.13.3"/>
    </reaction>
</comment>
<dbReference type="Gene3D" id="1.10.287.130">
    <property type="match status" value="1"/>
</dbReference>
<dbReference type="InterPro" id="IPR013656">
    <property type="entry name" value="PAS_4"/>
</dbReference>
<dbReference type="InterPro" id="IPR000014">
    <property type="entry name" value="PAS"/>
</dbReference>
<dbReference type="InterPro" id="IPR036097">
    <property type="entry name" value="HisK_dim/P_sf"/>
</dbReference>
<feature type="domain" description="PAS" evidence="8">
    <location>
        <begin position="464"/>
        <end position="518"/>
    </location>
</feature>
<evidence type="ECO:0000313" key="11">
    <source>
        <dbReference type="Proteomes" id="UP000217784"/>
    </source>
</evidence>
<dbReference type="Pfam" id="PF08448">
    <property type="entry name" value="PAS_4"/>
    <property type="match status" value="2"/>
</dbReference>
<dbReference type="RefSeq" id="WP_176720188.1">
    <property type="nucleotide sequence ID" value="NZ_LMVM01000038.1"/>
</dbReference>
<dbReference type="InterPro" id="IPR035965">
    <property type="entry name" value="PAS-like_dom_sf"/>
</dbReference>
<sequence length="946" mass="107717">MNTKGKLVKSFLGNVEGWKSVLDLSSDLITILDTQFNVIWVNKPMQMNLNNSQHSCSRLKCFEVVHGIKSPIHDCPHVKMMEDGQEHSQEITDENLGGHFLISVSPIKDESGSILGSVHVARDINERKRKEKELHRINKAYMALGNSSQAMIRAKDEVEYLEEVCRIIVEDCGHSMVWVGYADEDEAKTVRPVAYSGFEEGYLETLDITWADTERGRGPTGTVIRTGKPSACKNIYADPKFDPWRENAIERGYASSLVLPLKMYGRVFGALTIYSTEQDSFSDDEVKLLTELAENLAYGINVIRLRISREQAEAELKETRDNLEIQVKERTLELEKAYESLKFANNYNRSLIEANLDPLVTIGPDGKITDVNYSTERVTGYSRDEIIGTDFSDYFTEPEKARDGYKEVFREGRVFDYPLEIKNKEGNVTPVLYNASVYRNEDEDVIGVFAAARDITEIKQAENEIKRQAELINITHDAIIVRDMDGKILYWNNGAEKMYGWTQREALDNIVYELLQTEFPEPLEDIDKHISTKNQWNGELVRTKHDGTKITVSSRWVLERDENGDPNSVLMTDTDITDRKKMEEELESAGKYNRNLIETSLDPFVTIGPDGRITDVNGATEAVTGRARDELIGTDFSDYFTEPEKAREGYKQVFKYRWIIDYPLEIKHKKGHITPVLYNASVYEDESGNVIGVFAAARDITERKKAEKLLKLKIEELASSNAELEQFAYVSSHDLQEPLRMIGSYLQLLQRRYYGELDDKADKYIDFAVDGASRMQNLINDLLEFSRVTTRAREFESTDCELVLNQVLSNLELSIKESGAVISHDQLPIIMADSTQLAQVFQNLISNAIKFHSEKTPKITISVRKEDDNWIFSVADNGIGIDPKHGGRIFEVFKRLHKRRDYPGTGIGLSICKKIVERHGGHIWVESEQGEGSIFYFTLPVGHIKN</sequence>
<dbReference type="EC" id="2.7.13.3" evidence="2"/>
<dbReference type="PROSITE" id="PS50109">
    <property type="entry name" value="HIS_KIN"/>
    <property type="match status" value="1"/>
</dbReference>
<evidence type="ECO:0000256" key="6">
    <source>
        <dbReference type="SAM" id="Coils"/>
    </source>
</evidence>
<dbReference type="Gene3D" id="3.30.565.10">
    <property type="entry name" value="Histidine kinase-like ATPase, C-terminal domain"/>
    <property type="match status" value="1"/>
</dbReference>
<dbReference type="InterPro" id="IPR005467">
    <property type="entry name" value="His_kinase_dom"/>
</dbReference>
<dbReference type="Pfam" id="PF00512">
    <property type="entry name" value="HisKA"/>
    <property type="match status" value="1"/>
</dbReference>
<dbReference type="SUPFAM" id="SSF55874">
    <property type="entry name" value="ATPase domain of HSP90 chaperone/DNA topoisomerase II/histidine kinase"/>
    <property type="match status" value="1"/>
</dbReference>
<proteinExistence type="predicted"/>
<feature type="coiled-coil region" evidence="6">
    <location>
        <begin position="302"/>
        <end position="333"/>
    </location>
</feature>
<feature type="domain" description="PAC" evidence="9">
    <location>
        <begin position="415"/>
        <end position="467"/>
    </location>
</feature>
<dbReference type="EMBL" id="LMVM01000038">
    <property type="protein sequence ID" value="PAV03503.1"/>
    <property type="molecule type" value="Genomic_DNA"/>
</dbReference>
<comment type="caution">
    <text evidence="10">The sequence shown here is derived from an EMBL/GenBank/DDBJ whole genome shotgun (WGS) entry which is preliminary data.</text>
</comment>
<feature type="domain" description="Histidine kinase" evidence="7">
    <location>
        <begin position="730"/>
        <end position="943"/>
    </location>
</feature>
<dbReference type="SUPFAM" id="SSF47384">
    <property type="entry name" value="Homodimeric domain of signal transducing histidine kinase"/>
    <property type="match status" value="1"/>
</dbReference>
<dbReference type="InterPro" id="IPR000700">
    <property type="entry name" value="PAS-assoc_C"/>
</dbReference>
<dbReference type="PROSITE" id="PS50112">
    <property type="entry name" value="PAS"/>
    <property type="match status" value="3"/>
</dbReference>
<dbReference type="InterPro" id="IPR029016">
    <property type="entry name" value="GAF-like_dom_sf"/>
</dbReference>
<dbReference type="GO" id="GO:0000155">
    <property type="term" value="F:phosphorelay sensor kinase activity"/>
    <property type="evidence" value="ECO:0007669"/>
    <property type="project" value="InterPro"/>
</dbReference>
<evidence type="ECO:0000259" key="8">
    <source>
        <dbReference type="PROSITE" id="PS50112"/>
    </source>
</evidence>
<dbReference type="Pfam" id="PF13185">
    <property type="entry name" value="GAF_2"/>
    <property type="match status" value="1"/>
</dbReference>
<evidence type="ECO:0000256" key="4">
    <source>
        <dbReference type="ARBA" id="ARBA00022679"/>
    </source>
</evidence>
<feature type="coiled-coil region" evidence="6">
    <location>
        <begin position="451"/>
        <end position="478"/>
    </location>
</feature>
<dbReference type="InterPro" id="IPR004358">
    <property type="entry name" value="Sig_transdc_His_kin-like_C"/>
</dbReference>
<evidence type="ECO:0000256" key="1">
    <source>
        <dbReference type="ARBA" id="ARBA00000085"/>
    </source>
</evidence>
<feature type="domain" description="PAS" evidence="8">
    <location>
        <begin position="589"/>
        <end position="644"/>
    </location>
</feature>
<dbReference type="GO" id="GO:0006355">
    <property type="term" value="P:regulation of DNA-templated transcription"/>
    <property type="evidence" value="ECO:0007669"/>
    <property type="project" value="InterPro"/>
</dbReference>
<protein>
    <recommendedName>
        <fullName evidence="2">histidine kinase</fullName>
        <ecNumber evidence="2">2.7.13.3</ecNumber>
    </recommendedName>
</protein>
<dbReference type="Pfam" id="PF02518">
    <property type="entry name" value="HATPase_c"/>
    <property type="match status" value="1"/>
</dbReference>
<feature type="domain" description="PAC" evidence="9">
    <location>
        <begin position="660"/>
        <end position="712"/>
    </location>
</feature>
<keyword evidence="5" id="KW-0418">Kinase</keyword>
<name>A0A2A2H2I8_METBR</name>
<feature type="domain" description="PAC" evidence="9">
    <location>
        <begin position="534"/>
        <end position="588"/>
    </location>
</feature>
<dbReference type="SMART" id="SM00065">
    <property type="entry name" value="GAF"/>
    <property type="match status" value="1"/>
</dbReference>
<dbReference type="PANTHER" id="PTHR43304">
    <property type="entry name" value="PHYTOCHROME-LIKE PROTEIN CPH1"/>
    <property type="match status" value="1"/>
</dbReference>
<dbReference type="SMART" id="SM00388">
    <property type="entry name" value="HisKA"/>
    <property type="match status" value="1"/>
</dbReference>
<dbReference type="Pfam" id="PF13426">
    <property type="entry name" value="PAS_9"/>
    <property type="match status" value="1"/>
</dbReference>
<feature type="domain" description="PAS" evidence="8">
    <location>
        <begin position="344"/>
        <end position="399"/>
    </location>
</feature>
<dbReference type="AlphaFoldDB" id="A0A2A2H2I8"/>
<dbReference type="SUPFAM" id="SSF55781">
    <property type="entry name" value="GAF domain-like"/>
    <property type="match status" value="1"/>
</dbReference>
<evidence type="ECO:0000256" key="3">
    <source>
        <dbReference type="ARBA" id="ARBA00022553"/>
    </source>
</evidence>
<evidence type="ECO:0000259" key="7">
    <source>
        <dbReference type="PROSITE" id="PS50109"/>
    </source>
</evidence>
<dbReference type="InterPro" id="IPR036890">
    <property type="entry name" value="HATPase_C_sf"/>
</dbReference>
<keyword evidence="6" id="KW-0175">Coiled coil</keyword>
<reference evidence="10 11" key="1">
    <citation type="journal article" date="2017" name="BMC Genomics">
        <title>Genomic analysis of methanogenic archaea reveals a shift towards energy conservation.</title>
        <authorList>
            <person name="Gilmore S.P."/>
            <person name="Henske J.K."/>
            <person name="Sexton J.A."/>
            <person name="Solomon K.V."/>
            <person name="Seppala S."/>
            <person name="Yoo J.I."/>
            <person name="Huyett L.M."/>
            <person name="Pressman A."/>
            <person name="Cogan J.Z."/>
            <person name="Kivenson V."/>
            <person name="Peng X."/>
            <person name="Tan Y."/>
            <person name="Valentine D.L."/>
            <person name="O'Malley M.A."/>
        </authorList>
    </citation>
    <scope>NUCLEOTIDE SEQUENCE [LARGE SCALE GENOMIC DNA]</scope>
    <source>
        <strain evidence="10 11">M.o.H.</strain>
    </source>
</reference>
<dbReference type="InterPro" id="IPR052162">
    <property type="entry name" value="Sensor_kinase/Photoreceptor"/>
</dbReference>
<dbReference type="PROSITE" id="PS50113">
    <property type="entry name" value="PAC"/>
    <property type="match status" value="4"/>
</dbReference>
<dbReference type="InterPro" id="IPR001610">
    <property type="entry name" value="PAC"/>
</dbReference>
<dbReference type="SMART" id="SM00387">
    <property type="entry name" value="HATPase_c"/>
    <property type="match status" value="1"/>
</dbReference>
<dbReference type="InterPro" id="IPR003594">
    <property type="entry name" value="HATPase_dom"/>
</dbReference>
<evidence type="ECO:0000256" key="2">
    <source>
        <dbReference type="ARBA" id="ARBA00012438"/>
    </source>
</evidence>